<dbReference type="InterPro" id="IPR012328">
    <property type="entry name" value="Chalcone/stilbene_synt_C"/>
</dbReference>
<dbReference type="GO" id="GO:0016747">
    <property type="term" value="F:acyltransferase activity, transferring groups other than amino-acyl groups"/>
    <property type="evidence" value="ECO:0007669"/>
    <property type="project" value="InterPro"/>
</dbReference>
<dbReference type="InterPro" id="IPR011141">
    <property type="entry name" value="Polyketide_synthase_type-III"/>
</dbReference>
<dbReference type="InterPro" id="IPR016039">
    <property type="entry name" value="Thiolase-like"/>
</dbReference>
<keyword evidence="2" id="KW-0808">Transferase</keyword>
<dbReference type="CDD" id="cd00831">
    <property type="entry name" value="CHS_like"/>
    <property type="match status" value="1"/>
</dbReference>
<evidence type="ECO:0000256" key="2">
    <source>
        <dbReference type="ARBA" id="ARBA00022679"/>
    </source>
</evidence>
<reference evidence="6" key="1">
    <citation type="journal article" date="2020" name="mSystems">
        <title>Genome- and Community-Level Interaction Insights into Carbon Utilization and Element Cycling Functions of Hydrothermarchaeota in Hydrothermal Sediment.</title>
        <authorList>
            <person name="Zhou Z."/>
            <person name="Liu Y."/>
            <person name="Xu W."/>
            <person name="Pan J."/>
            <person name="Luo Z.H."/>
            <person name="Li M."/>
        </authorList>
    </citation>
    <scope>NUCLEOTIDE SEQUENCE [LARGE SCALE GENOMIC DNA]</scope>
    <source>
        <strain evidence="6">SpSt-456</strain>
    </source>
</reference>
<comment type="caution">
    <text evidence="6">The sequence shown here is derived from an EMBL/GenBank/DDBJ whole genome shotgun (WGS) entry which is preliminary data.</text>
</comment>
<evidence type="ECO:0000256" key="1">
    <source>
        <dbReference type="ARBA" id="ARBA00005531"/>
    </source>
</evidence>
<protein>
    <submittedName>
        <fullName evidence="6">Type III polyketide synthase</fullName>
    </submittedName>
</protein>
<dbReference type="PANTHER" id="PTHR11877">
    <property type="entry name" value="HYDROXYMETHYLGLUTARYL-COA SYNTHASE"/>
    <property type="match status" value="1"/>
</dbReference>
<evidence type="ECO:0000259" key="5">
    <source>
        <dbReference type="Pfam" id="PF02797"/>
    </source>
</evidence>
<feature type="active site" description="Acyl-thioester intermediate" evidence="3">
    <location>
        <position position="147"/>
    </location>
</feature>
<dbReference type="EMBL" id="DSTK01000040">
    <property type="protein sequence ID" value="HFK98573.1"/>
    <property type="molecule type" value="Genomic_DNA"/>
</dbReference>
<dbReference type="GO" id="GO:0030639">
    <property type="term" value="P:polyketide biosynthetic process"/>
    <property type="evidence" value="ECO:0007669"/>
    <property type="project" value="TreeGrafter"/>
</dbReference>
<organism evidence="6">
    <name type="scientific">Desulfacinum infernum</name>
    <dbReference type="NCBI Taxonomy" id="35837"/>
    <lineage>
        <taxon>Bacteria</taxon>
        <taxon>Pseudomonadati</taxon>
        <taxon>Thermodesulfobacteriota</taxon>
        <taxon>Syntrophobacteria</taxon>
        <taxon>Syntrophobacterales</taxon>
        <taxon>Syntrophobacteraceae</taxon>
        <taxon>Desulfacinum</taxon>
    </lineage>
</organism>
<dbReference type="SUPFAM" id="SSF53901">
    <property type="entry name" value="Thiolase-like"/>
    <property type="match status" value="1"/>
</dbReference>
<evidence type="ECO:0000259" key="4">
    <source>
        <dbReference type="Pfam" id="PF00195"/>
    </source>
</evidence>
<dbReference type="Pfam" id="PF00195">
    <property type="entry name" value="Chal_sti_synt_N"/>
    <property type="match status" value="1"/>
</dbReference>
<dbReference type="InterPro" id="IPR053446">
    <property type="entry name" value="DPA-CoA_Synthase"/>
</dbReference>
<evidence type="ECO:0000313" key="6">
    <source>
        <dbReference type="EMBL" id="HFK98573.1"/>
    </source>
</evidence>
<comment type="similarity">
    <text evidence="1">Belongs to the thiolase-like superfamily. Chalcone/stilbene synthases family.</text>
</comment>
<dbReference type="NCBIfam" id="NF042429">
    <property type="entry name" value="DHPHCoAsyn_DpgA"/>
    <property type="match status" value="1"/>
</dbReference>
<dbReference type="InterPro" id="IPR001099">
    <property type="entry name" value="Chalcone/stilbene_synt_N"/>
</dbReference>
<evidence type="ECO:0000256" key="3">
    <source>
        <dbReference type="PIRSR" id="PIRSR000451-1"/>
    </source>
</evidence>
<dbReference type="PANTHER" id="PTHR11877:SF46">
    <property type="entry name" value="TYPE III POLYKETIDE SYNTHASE A"/>
    <property type="match status" value="1"/>
</dbReference>
<dbReference type="Gene3D" id="3.40.47.10">
    <property type="match status" value="2"/>
</dbReference>
<feature type="domain" description="Chalcone/stilbene synthase C-terminal" evidence="5">
    <location>
        <begin position="225"/>
        <end position="357"/>
    </location>
</feature>
<gene>
    <name evidence="6" type="ORF">ENS06_14765</name>
</gene>
<dbReference type="Pfam" id="PF02797">
    <property type="entry name" value="Chal_sti_synt_C"/>
    <property type="match status" value="1"/>
</dbReference>
<dbReference type="AlphaFoldDB" id="A0A832EKW6"/>
<sequence length="359" mass="39991">MASSEYRRPFAQNAPRIYSVGTANPPHRYTQQEVLDLYGEKDWKIRSIFLGGHIATRHLYLPEPVNGHVPEESNEELIAKHLRGALEIGPKAIERCLTPLGLAPYDIDFLCCISSTGFLCPGITAHLIRKMGFRESIRRSDILGMGCNAGINGLQAVTDFAKANPGKWALLVCVEICSAAYVYNRSLNTAVVNSLFGDGAAALLVRCDPHASWKDGPRVVDFEPHIIPEAIRAMRFDLEDNKLSFYLDRDIPYVIGLNVRKPIGRLLGRHQLKKRHIQHWVVHSGGKKVIDAIAYNLGLTRYDLRHTVSVLRDYGNLSSASFIFSYKELCLENVVHEGDLAVMITMGPGTSIETALLAW</sequence>
<feature type="domain" description="Chalcone/stilbene synthase N-terminal" evidence="4">
    <location>
        <begin position="84"/>
        <end position="209"/>
    </location>
</feature>
<accession>A0A832EKW6</accession>
<dbReference type="PIRSF" id="PIRSF000451">
    <property type="entry name" value="PKS_III"/>
    <property type="match status" value="1"/>
</dbReference>
<proteinExistence type="inferred from homology"/>
<name>A0A832EKW6_9BACT</name>